<gene>
    <name evidence="1" type="ORF">C0Q88_22010</name>
</gene>
<organism evidence="1 2">
    <name type="scientific">Ralstonia pickettii</name>
    <name type="common">Burkholderia pickettii</name>
    <dbReference type="NCBI Taxonomy" id="329"/>
    <lineage>
        <taxon>Bacteria</taxon>
        <taxon>Pseudomonadati</taxon>
        <taxon>Pseudomonadota</taxon>
        <taxon>Betaproteobacteria</taxon>
        <taxon>Burkholderiales</taxon>
        <taxon>Burkholderiaceae</taxon>
        <taxon>Ralstonia</taxon>
    </lineage>
</organism>
<sequence length="103" mass="11755">MSPELVQRVAAISRAANRAEFMEARIYRRDATIYVLSSTVNHVVGSWLSENFKPIPLLIPRGRRHMQETAAVTSEAQAYYDFVAEYFEAVEAALRSGDLWVEY</sequence>
<dbReference type="OrthoDB" id="9133172at2"/>
<comment type="caution">
    <text evidence="1">The sequence shown here is derived from an EMBL/GenBank/DDBJ whole genome shotgun (WGS) entry which is preliminary data.</text>
</comment>
<evidence type="ECO:0000313" key="1">
    <source>
        <dbReference type="EMBL" id="PLC40620.1"/>
    </source>
</evidence>
<protein>
    <submittedName>
        <fullName evidence="1">Uncharacterized protein</fullName>
    </submittedName>
</protein>
<dbReference type="Proteomes" id="UP000234456">
    <property type="component" value="Unassembled WGS sequence"/>
</dbReference>
<dbReference type="AlphaFoldDB" id="A0A2N4TLM9"/>
<evidence type="ECO:0000313" key="2">
    <source>
        <dbReference type="Proteomes" id="UP000234456"/>
    </source>
</evidence>
<proteinExistence type="predicted"/>
<accession>A0A2N4TLM9</accession>
<name>A0A2N4TLM9_RALPI</name>
<dbReference type="EMBL" id="PKQE01000006">
    <property type="protein sequence ID" value="PLC40620.1"/>
    <property type="molecule type" value="Genomic_DNA"/>
</dbReference>
<reference evidence="1 2" key="1">
    <citation type="submission" date="2017-12" db="EMBL/GenBank/DDBJ databases">
        <title>Draft genome sequence of Ralstonia pickettii 52.</title>
        <authorList>
            <person name="Zheng B."/>
        </authorList>
    </citation>
    <scope>NUCLEOTIDE SEQUENCE [LARGE SCALE GENOMIC DNA]</scope>
    <source>
        <strain evidence="1 2">52</strain>
    </source>
</reference>